<accession>A0ABQ0L5F3</accession>
<gene>
    <name evidence="1" type="ORF">MCHLO_03778</name>
</gene>
<evidence type="ECO:0000313" key="2">
    <source>
        <dbReference type="Proteomes" id="UP000815677"/>
    </source>
</evidence>
<organism evidence="1 2">
    <name type="scientific">Mycena chlorophos</name>
    <name type="common">Agaric fungus</name>
    <name type="synonym">Agaricus chlorophos</name>
    <dbReference type="NCBI Taxonomy" id="658473"/>
    <lineage>
        <taxon>Eukaryota</taxon>
        <taxon>Fungi</taxon>
        <taxon>Dikarya</taxon>
        <taxon>Basidiomycota</taxon>
        <taxon>Agaricomycotina</taxon>
        <taxon>Agaricomycetes</taxon>
        <taxon>Agaricomycetidae</taxon>
        <taxon>Agaricales</taxon>
        <taxon>Marasmiineae</taxon>
        <taxon>Mycenaceae</taxon>
        <taxon>Mycena</taxon>
    </lineage>
</organism>
<dbReference type="EMBL" id="DF842153">
    <property type="protein sequence ID" value="GAT46242.1"/>
    <property type="molecule type" value="Genomic_DNA"/>
</dbReference>
<proteinExistence type="predicted"/>
<evidence type="ECO:0000313" key="1">
    <source>
        <dbReference type="EMBL" id="GAT46242.1"/>
    </source>
</evidence>
<name>A0ABQ0L5F3_MYCCL</name>
<sequence>MPPRFFISEPDLRIPLEFEAVDVFSRPPSPIYLLPMPLTHDNLFLHNLGSSNSSDTLAAAKTYEQPASFFARYVLGRTHEVDVLPRHGVFLFEDVVSTAPMVLKQITSALRRHPLINNRLITSVPTHIYNPDAFRVSVLGREERGGRRRPYFFIPTTTAERLKVGTHLHLMDDLEGDWTVKSIWSCDWWWAYVELLGDDQRRRAIMRIAHHRVQGRISYPHVVGKLIQQECQRGIKNVQDGIKKLVHGM</sequence>
<protein>
    <submittedName>
        <fullName evidence="1">Uncharacterized protein</fullName>
    </submittedName>
</protein>
<keyword evidence="2" id="KW-1185">Reference proteome</keyword>
<dbReference type="Proteomes" id="UP000815677">
    <property type="component" value="Unassembled WGS sequence"/>
</dbReference>
<reference evidence="1" key="1">
    <citation type="submission" date="2014-09" db="EMBL/GenBank/DDBJ databases">
        <title>Genome sequence of the luminous mushroom Mycena chlorophos for searching fungal bioluminescence genes.</title>
        <authorList>
            <person name="Tanaka Y."/>
            <person name="Kasuga D."/>
            <person name="Oba Y."/>
            <person name="Hase S."/>
            <person name="Sato K."/>
            <person name="Oba Y."/>
            <person name="Sakakibara Y."/>
        </authorList>
    </citation>
    <scope>NUCLEOTIDE SEQUENCE</scope>
</reference>